<keyword evidence="1" id="KW-0805">Transcription regulation</keyword>
<evidence type="ECO:0000256" key="2">
    <source>
        <dbReference type="ARBA" id="ARBA00023125"/>
    </source>
</evidence>
<evidence type="ECO:0000313" key="6">
    <source>
        <dbReference type="Proteomes" id="UP000678317"/>
    </source>
</evidence>
<dbReference type="PANTHER" id="PTHR44688">
    <property type="entry name" value="DNA-BINDING TRANSCRIPTIONAL ACTIVATOR DEVR_DOSR"/>
    <property type="match status" value="1"/>
</dbReference>
<comment type="caution">
    <text evidence="5">The sequence shown here is derived from an EMBL/GenBank/DDBJ whole genome shotgun (WGS) entry which is preliminary data.</text>
</comment>
<dbReference type="RefSeq" id="WP_208214655.1">
    <property type="nucleotide sequence ID" value="NZ_CP074404.1"/>
</dbReference>
<dbReference type="PROSITE" id="PS50043">
    <property type="entry name" value="HTH_LUXR_2"/>
    <property type="match status" value="1"/>
</dbReference>
<dbReference type="InterPro" id="IPR036388">
    <property type="entry name" value="WH-like_DNA-bd_sf"/>
</dbReference>
<organism evidence="5 6">
    <name type="scientific">Cellulomonas fengjieae</name>
    <dbReference type="NCBI Taxonomy" id="2819978"/>
    <lineage>
        <taxon>Bacteria</taxon>
        <taxon>Bacillati</taxon>
        <taxon>Actinomycetota</taxon>
        <taxon>Actinomycetes</taxon>
        <taxon>Micrococcales</taxon>
        <taxon>Cellulomonadaceae</taxon>
        <taxon>Cellulomonas</taxon>
    </lineage>
</organism>
<dbReference type="SUPFAM" id="SSF46894">
    <property type="entry name" value="C-terminal effector domain of the bipartite response regulators"/>
    <property type="match status" value="1"/>
</dbReference>
<dbReference type="CDD" id="cd06170">
    <property type="entry name" value="LuxR_C_like"/>
    <property type="match status" value="1"/>
</dbReference>
<dbReference type="InterPro" id="IPR016032">
    <property type="entry name" value="Sig_transdc_resp-reg_C-effctor"/>
</dbReference>
<feature type="domain" description="HTH luxR-type" evidence="4">
    <location>
        <begin position="132"/>
        <end position="197"/>
    </location>
</feature>
<sequence>MRRPRGRSVAGYRQVGVSLVARAMGCVSVWLVEQDLRGRVEVTRWDGSGDVMARGWAVDGPLVAVLAGLPVLRPRVDADGAIVLTVRSPAVGLVGWRLVGEDPFDQADLVAATRMVSLLADPEMRAPDGPGAACAARVLTARESEILSLVGEGLTARAVARRLGISVRTVHKHLEQAYRKLDCHDRLSAVLLARGSGLLVPAG</sequence>
<dbReference type="InterPro" id="IPR000792">
    <property type="entry name" value="Tscrpt_reg_LuxR_C"/>
</dbReference>
<dbReference type="Gene3D" id="1.10.10.10">
    <property type="entry name" value="Winged helix-like DNA-binding domain superfamily/Winged helix DNA-binding domain"/>
    <property type="match status" value="1"/>
</dbReference>
<dbReference type="Pfam" id="PF00196">
    <property type="entry name" value="GerE"/>
    <property type="match status" value="1"/>
</dbReference>
<dbReference type="PANTHER" id="PTHR44688:SF16">
    <property type="entry name" value="DNA-BINDING TRANSCRIPTIONAL ACTIVATOR DEVR_DOSR"/>
    <property type="match status" value="1"/>
</dbReference>
<keyword evidence="6" id="KW-1185">Reference proteome</keyword>
<protein>
    <recommendedName>
        <fullName evidence="4">HTH luxR-type domain-containing protein</fullName>
    </recommendedName>
</protein>
<proteinExistence type="predicted"/>
<keyword evidence="2" id="KW-0238">DNA-binding</keyword>
<reference evidence="5 6" key="1">
    <citation type="submission" date="2021-03" db="EMBL/GenBank/DDBJ databases">
        <title>novel species in genus Cellulomonas.</title>
        <authorList>
            <person name="Zhang G."/>
        </authorList>
    </citation>
    <scope>NUCLEOTIDE SEQUENCE [LARGE SCALE GENOMIC DNA]</scope>
    <source>
        <strain evidence="6">zg-ZUI188</strain>
    </source>
</reference>
<name>A0ABS3SIU5_9CELL</name>
<evidence type="ECO:0000256" key="1">
    <source>
        <dbReference type="ARBA" id="ARBA00023015"/>
    </source>
</evidence>
<dbReference type="SMART" id="SM00421">
    <property type="entry name" value="HTH_LUXR"/>
    <property type="match status" value="1"/>
</dbReference>
<accession>A0ABS3SIU5</accession>
<dbReference type="PRINTS" id="PR00038">
    <property type="entry name" value="HTHLUXR"/>
</dbReference>
<evidence type="ECO:0000256" key="3">
    <source>
        <dbReference type="ARBA" id="ARBA00023163"/>
    </source>
</evidence>
<gene>
    <name evidence="5" type="ORF">J4035_09505</name>
</gene>
<dbReference type="EMBL" id="JAGFBM010000003">
    <property type="protein sequence ID" value="MBO3084876.1"/>
    <property type="molecule type" value="Genomic_DNA"/>
</dbReference>
<dbReference type="Proteomes" id="UP000678317">
    <property type="component" value="Unassembled WGS sequence"/>
</dbReference>
<evidence type="ECO:0000313" key="5">
    <source>
        <dbReference type="EMBL" id="MBO3084876.1"/>
    </source>
</evidence>
<keyword evidence="3" id="KW-0804">Transcription</keyword>
<evidence type="ECO:0000259" key="4">
    <source>
        <dbReference type="PROSITE" id="PS50043"/>
    </source>
</evidence>